<organism evidence="1 2">
    <name type="scientific">Bacteroides ovatus</name>
    <dbReference type="NCBI Taxonomy" id="28116"/>
    <lineage>
        <taxon>Bacteria</taxon>
        <taxon>Pseudomonadati</taxon>
        <taxon>Bacteroidota</taxon>
        <taxon>Bacteroidia</taxon>
        <taxon>Bacteroidales</taxon>
        <taxon>Bacteroidaceae</taxon>
        <taxon>Bacteroides</taxon>
    </lineage>
</organism>
<sequence length="88" mass="10159">MKSTFKVLFYVKKLLVSLYETKIRTIGLELSYGETCCMVRVKSYPHHALTFTPTPVMPMNKGIEPMGESVRVKTAITFICERYFSNQE</sequence>
<gene>
    <name evidence="1" type="ORF">SAMN05192582_11156</name>
</gene>
<protein>
    <submittedName>
        <fullName evidence="1">Uncharacterized protein</fullName>
    </submittedName>
</protein>
<evidence type="ECO:0000313" key="1">
    <source>
        <dbReference type="EMBL" id="SDJ06538.1"/>
    </source>
</evidence>
<dbReference type="EMBL" id="FNDO01000115">
    <property type="protein sequence ID" value="SDJ06538.1"/>
    <property type="molecule type" value="Genomic_DNA"/>
</dbReference>
<evidence type="ECO:0000313" key="2">
    <source>
        <dbReference type="Proteomes" id="UP000181870"/>
    </source>
</evidence>
<reference evidence="1 2" key="1">
    <citation type="submission" date="2016-10" db="EMBL/GenBank/DDBJ databases">
        <authorList>
            <person name="de Groot N.N."/>
        </authorList>
    </citation>
    <scope>NUCLEOTIDE SEQUENCE [LARGE SCALE GENOMIC DNA]</scope>
    <source>
        <strain evidence="1 2">NLAE-zl-C57</strain>
    </source>
</reference>
<proteinExistence type="predicted"/>
<dbReference type="AlphaFoldDB" id="A0A1G8QPE0"/>
<dbReference type="RefSeq" id="WP_074638871.1">
    <property type="nucleotide sequence ID" value="NZ_FNDO01000115.1"/>
</dbReference>
<dbReference type="Proteomes" id="UP000181870">
    <property type="component" value="Unassembled WGS sequence"/>
</dbReference>
<accession>A0A1G8QPE0</accession>
<name>A0A1G8QPE0_BACOV</name>